<evidence type="ECO:0000313" key="2">
    <source>
        <dbReference type="EMBL" id="GIY52400.1"/>
    </source>
</evidence>
<sequence length="144" mass="16508">MQIQISDLFISTFIPSLFAVLQDYKVTAYDAEFIIKGNVALLRCDISGNGKEYVFVTSWLRDDGLTISLNDNNGKYAVFPTGEFHVRHVDEADTLRKYRCQVHNKLSRETKLSEQWAKIIMTALQFQKSRILYPGGLKSTLILR</sequence>
<dbReference type="AlphaFoldDB" id="A0AAV4U3U7"/>
<dbReference type="SUPFAM" id="SSF48726">
    <property type="entry name" value="Immunoglobulin"/>
    <property type="match status" value="1"/>
</dbReference>
<organism evidence="2 3">
    <name type="scientific">Caerostris darwini</name>
    <dbReference type="NCBI Taxonomy" id="1538125"/>
    <lineage>
        <taxon>Eukaryota</taxon>
        <taxon>Metazoa</taxon>
        <taxon>Ecdysozoa</taxon>
        <taxon>Arthropoda</taxon>
        <taxon>Chelicerata</taxon>
        <taxon>Arachnida</taxon>
        <taxon>Araneae</taxon>
        <taxon>Araneomorphae</taxon>
        <taxon>Entelegynae</taxon>
        <taxon>Araneoidea</taxon>
        <taxon>Araneidae</taxon>
        <taxon>Caerostris</taxon>
    </lineage>
</organism>
<feature type="domain" description="Ig-like" evidence="1">
    <location>
        <begin position="15"/>
        <end position="113"/>
    </location>
</feature>
<dbReference type="Proteomes" id="UP001054837">
    <property type="component" value="Unassembled WGS sequence"/>
</dbReference>
<dbReference type="InterPro" id="IPR036179">
    <property type="entry name" value="Ig-like_dom_sf"/>
</dbReference>
<protein>
    <submittedName>
        <fullName evidence="2">Dscam17</fullName>
    </submittedName>
</protein>
<gene>
    <name evidence="2" type="ORF">CDAR_575581</name>
</gene>
<name>A0AAV4U3U7_9ARAC</name>
<dbReference type="CDD" id="cd00096">
    <property type="entry name" value="Ig"/>
    <property type="match status" value="1"/>
</dbReference>
<accession>A0AAV4U3U7</accession>
<dbReference type="Gene3D" id="2.60.40.10">
    <property type="entry name" value="Immunoglobulins"/>
    <property type="match status" value="1"/>
</dbReference>
<evidence type="ECO:0000313" key="3">
    <source>
        <dbReference type="Proteomes" id="UP001054837"/>
    </source>
</evidence>
<comment type="caution">
    <text evidence="2">The sequence shown here is derived from an EMBL/GenBank/DDBJ whole genome shotgun (WGS) entry which is preliminary data.</text>
</comment>
<keyword evidence="3" id="KW-1185">Reference proteome</keyword>
<dbReference type="PROSITE" id="PS50835">
    <property type="entry name" value="IG_LIKE"/>
    <property type="match status" value="1"/>
</dbReference>
<evidence type="ECO:0000259" key="1">
    <source>
        <dbReference type="PROSITE" id="PS50835"/>
    </source>
</evidence>
<dbReference type="EMBL" id="BPLQ01010668">
    <property type="protein sequence ID" value="GIY52400.1"/>
    <property type="molecule type" value="Genomic_DNA"/>
</dbReference>
<proteinExistence type="predicted"/>
<dbReference type="InterPro" id="IPR013783">
    <property type="entry name" value="Ig-like_fold"/>
</dbReference>
<dbReference type="InterPro" id="IPR007110">
    <property type="entry name" value="Ig-like_dom"/>
</dbReference>
<reference evidence="2 3" key="1">
    <citation type="submission" date="2021-06" db="EMBL/GenBank/DDBJ databases">
        <title>Caerostris darwini draft genome.</title>
        <authorList>
            <person name="Kono N."/>
            <person name="Arakawa K."/>
        </authorList>
    </citation>
    <scope>NUCLEOTIDE SEQUENCE [LARGE SCALE GENOMIC DNA]</scope>
</reference>